<sequence>MSCSSCSTNKNGVPRGCKSNGNCGTGTCGSGNKLAVFDWLSNMTLPTGEAPFNIYEVRFKNGRKHFYKNTEKFTVSMGDVVAVEGSSGHDVGIVSLAGELVKVQMRKRKVEASSEDVKRIYRKASQKDIDVWQEARNKELETQRRGREIISKLGLKMKLSDVEYQGDGTKATFYYTADDRVDFRQLIRDLASAFSIRVEMRQVGMRQEAARLGGVGSCGRELCCSTWLTDFRKVNTAAARYQQLSLNPLKLAGQCGKLKCCLNFELDTYLDALKEFPKQDVILKTEKGDAVFVKMDIFKELLWYTYKEESFKWYKLSLEQVQEILELNANEELASPLEEYESEIIAEPEVDFENVVGQDSLTRFDTPKKPRRNRRKGRRKPANKAKNSPNKTNDKTTRGNKKPQANANNRKAKPKPKTNTSGNKPTVERKKGENTRARTKNRPAKDTKTEAKQQPNQKKQAQNKNQGNKPNNQKRRNNNNNNRRRNKNNNRNAENKEQK</sequence>
<evidence type="ECO:0000256" key="1">
    <source>
        <dbReference type="SAM" id="MobiDB-lite"/>
    </source>
</evidence>
<keyword evidence="4" id="KW-1185">Reference proteome</keyword>
<dbReference type="Pfam" id="PF04468">
    <property type="entry name" value="PSP1"/>
    <property type="match status" value="1"/>
</dbReference>
<comment type="caution">
    <text evidence="3">The sequence shown here is derived from an EMBL/GenBank/DDBJ whole genome shotgun (WGS) entry which is preliminary data.</text>
</comment>
<name>A0ABP1FC61_9FLAO</name>
<organism evidence="3 4">
    <name type="scientific">Tenacibaculum vairaonense</name>
    <dbReference type="NCBI Taxonomy" id="3137860"/>
    <lineage>
        <taxon>Bacteria</taxon>
        <taxon>Pseudomonadati</taxon>
        <taxon>Bacteroidota</taxon>
        <taxon>Flavobacteriia</taxon>
        <taxon>Flavobacteriales</taxon>
        <taxon>Flavobacteriaceae</taxon>
        <taxon>Tenacibaculum</taxon>
    </lineage>
</organism>
<dbReference type="NCBIfam" id="NF041131">
    <property type="entry name" value="RicT_YaaT_fam"/>
    <property type="match status" value="1"/>
</dbReference>
<evidence type="ECO:0000313" key="3">
    <source>
        <dbReference type="EMBL" id="CAL2107939.1"/>
    </source>
</evidence>
<feature type="region of interest" description="Disordered" evidence="1">
    <location>
        <begin position="356"/>
        <end position="499"/>
    </location>
</feature>
<dbReference type="Proteomes" id="UP001497602">
    <property type="component" value="Unassembled WGS sequence"/>
</dbReference>
<accession>A0ABP1FC61</accession>
<evidence type="ECO:0000259" key="2">
    <source>
        <dbReference type="PROSITE" id="PS51411"/>
    </source>
</evidence>
<dbReference type="InterPro" id="IPR047767">
    <property type="entry name" value="PSP1-like"/>
</dbReference>
<proteinExistence type="predicted"/>
<gene>
    <name evidence="3" type="ORF">T190115A13A_50181</name>
</gene>
<dbReference type="RefSeq" id="WP_348703076.1">
    <property type="nucleotide sequence ID" value="NZ_CAXIYA010000011.1"/>
</dbReference>
<feature type="domain" description="PSP1 C-terminal" evidence="2">
    <location>
        <begin position="118"/>
        <end position="203"/>
    </location>
</feature>
<feature type="compositionally biased region" description="Basic residues" evidence="1">
    <location>
        <begin position="369"/>
        <end position="383"/>
    </location>
</feature>
<dbReference type="PANTHER" id="PTHR43830:SF3">
    <property type="entry name" value="PROTEIN PSP1"/>
    <property type="match status" value="1"/>
</dbReference>
<dbReference type="PANTHER" id="PTHR43830">
    <property type="entry name" value="PROTEIN PSP1"/>
    <property type="match status" value="1"/>
</dbReference>
<feature type="compositionally biased region" description="Low complexity" evidence="1">
    <location>
        <begin position="452"/>
        <end position="471"/>
    </location>
</feature>
<dbReference type="PROSITE" id="PS51411">
    <property type="entry name" value="PSP1_C"/>
    <property type="match status" value="1"/>
</dbReference>
<dbReference type="InterPro" id="IPR007557">
    <property type="entry name" value="PSP1_C"/>
</dbReference>
<protein>
    <submittedName>
        <fullName evidence="3">Cell fate regulator YaaT, PSP1 superfamily (Controls sporulation, competence, biofilm development)</fullName>
    </submittedName>
</protein>
<feature type="compositionally biased region" description="Basic and acidic residues" evidence="1">
    <location>
        <begin position="426"/>
        <end position="436"/>
    </location>
</feature>
<dbReference type="EMBL" id="CAXJRC010000042">
    <property type="protein sequence ID" value="CAL2107939.1"/>
    <property type="molecule type" value="Genomic_DNA"/>
</dbReference>
<evidence type="ECO:0000313" key="4">
    <source>
        <dbReference type="Proteomes" id="UP001497602"/>
    </source>
</evidence>
<reference evidence="3 4" key="1">
    <citation type="submission" date="2024-05" db="EMBL/GenBank/DDBJ databases">
        <authorList>
            <person name="Duchaud E."/>
        </authorList>
    </citation>
    <scope>NUCLEOTIDE SEQUENCE [LARGE SCALE GENOMIC DNA]</scope>
    <source>
        <strain evidence="3">Ena-SAMPLE-TAB-13-05-2024-13:56:06:370-140305</strain>
    </source>
</reference>
<feature type="compositionally biased region" description="Basic residues" evidence="1">
    <location>
        <begin position="472"/>
        <end position="488"/>
    </location>
</feature>